<gene>
    <name evidence="1" type="ORF">V1264_008823</name>
</gene>
<evidence type="ECO:0000313" key="2">
    <source>
        <dbReference type="Proteomes" id="UP001374579"/>
    </source>
</evidence>
<dbReference type="EMBL" id="JBAMIC010000022">
    <property type="protein sequence ID" value="KAK7091092.1"/>
    <property type="molecule type" value="Genomic_DNA"/>
</dbReference>
<name>A0AAN9AQC3_9CAEN</name>
<protein>
    <submittedName>
        <fullName evidence="1">Uncharacterized protein</fullName>
    </submittedName>
</protein>
<organism evidence="1 2">
    <name type="scientific">Littorina saxatilis</name>
    <dbReference type="NCBI Taxonomy" id="31220"/>
    <lineage>
        <taxon>Eukaryota</taxon>
        <taxon>Metazoa</taxon>
        <taxon>Spiralia</taxon>
        <taxon>Lophotrochozoa</taxon>
        <taxon>Mollusca</taxon>
        <taxon>Gastropoda</taxon>
        <taxon>Caenogastropoda</taxon>
        <taxon>Littorinimorpha</taxon>
        <taxon>Littorinoidea</taxon>
        <taxon>Littorinidae</taxon>
        <taxon>Littorina</taxon>
    </lineage>
</organism>
<reference evidence="1 2" key="1">
    <citation type="submission" date="2024-02" db="EMBL/GenBank/DDBJ databases">
        <title>Chromosome-scale genome assembly of the rough periwinkle Littorina saxatilis.</title>
        <authorList>
            <person name="De Jode A."/>
            <person name="Faria R."/>
            <person name="Formenti G."/>
            <person name="Sims Y."/>
            <person name="Smith T.P."/>
            <person name="Tracey A."/>
            <person name="Wood J.M.D."/>
            <person name="Zagrodzka Z.B."/>
            <person name="Johannesson K."/>
            <person name="Butlin R.K."/>
            <person name="Leder E.H."/>
        </authorList>
    </citation>
    <scope>NUCLEOTIDE SEQUENCE [LARGE SCALE GENOMIC DNA]</scope>
    <source>
        <strain evidence="1">Snail1</strain>
        <tissue evidence="1">Muscle</tissue>
    </source>
</reference>
<dbReference type="AlphaFoldDB" id="A0AAN9AQC3"/>
<proteinExistence type="predicted"/>
<evidence type="ECO:0000313" key="1">
    <source>
        <dbReference type="EMBL" id="KAK7091092.1"/>
    </source>
</evidence>
<sequence>MAQEAKPKGKIVDAVAEANILSDNVRKVTKNQIETWPSRWSWLVDENTKMYEAMAGKRPFSPYDQTRWLLPPNPLPRIPDHVLGRDGKKGKPPLPIFLPPIPDIPAQPNIPTTSNGWYGFKPTIQGRSIVSERQKWCKVTAGQHNLPCLFGWPEVSD</sequence>
<comment type="caution">
    <text evidence="1">The sequence shown here is derived from an EMBL/GenBank/DDBJ whole genome shotgun (WGS) entry which is preliminary data.</text>
</comment>
<accession>A0AAN9AQC3</accession>
<keyword evidence="2" id="KW-1185">Reference proteome</keyword>
<dbReference type="Proteomes" id="UP001374579">
    <property type="component" value="Unassembled WGS sequence"/>
</dbReference>